<accession>V6TDP9</accession>
<dbReference type="VEuPathDB" id="GiardiaDB:DHA2_114218"/>
<evidence type="ECO:0000256" key="7">
    <source>
        <dbReference type="ARBA" id="ARBA00023212"/>
    </source>
</evidence>
<dbReference type="GO" id="GO:0005525">
    <property type="term" value="F:GTP binding"/>
    <property type="evidence" value="ECO:0007669"/>
    <property type="project" value="UniProtKB-UniRule"/>
</dbReference>
<reference evidence="12" key="1">
    <citation type="submission" date="2012-02" db="EMBL/GenBank/DDBJ databases">
        <title>Genome sequencing of Giardia lamblia Genotypes A2 and B isolates (DH and GS) and comparative analysis with the genomes of Genotypes A1 and E (WB and Pig).</title>
        <authorList>
            <person name="Adam R."/>
            <person name="Dahlstrom E."/>
            <person name="Martens C."/>
            <person name="Bruno D."/>
            <person name="Barbian K."/>
            <person name="Porcella S.F."/>
            <person name="Nash T."/>
        </authorList>
    </citation>
    <scope>NUCLEOTIDE SEQUENCE</scope>
    <source>
        <strain evidence="12">DH</strain>
    </source>
</reference>
<evidence type="ECO:0000256" key="1">
    <source>
        <dbReference type="ARBA" id="ARBA00004267"/>
    </source>
</evidence>
<dbReference type="SMART" id="SM00865">
    <property type="entry name" value="Tubulin_C"/>
    <property type="match status" value="1"/>
</dbReference>
<dbReference type="InterPro" id="IPR008280">
    <property type="entry name" value="Tub_FtsZ_C"/>
</dbReference>
<dbReference type="PRINTS" id="PR01161">
    <property type="entry name" value="TUBULIN"/>
</dbReference>
<evidence type="ECO:0000259" key="10">
    <source>
        <dbReference type="SMART" id="SM00865"/>
    </source>
</evidence>
<dbReference type="InterPro" id="IPR002454">
    <property type="entry name" value="Gamma_tubulin"/>
</dbReference>
<organism evidence="11 12">
    <name type="scientific">Giardia intestinalis</name>
    <name type="common">Giardia lamblia</name>
    <dbReference type="NCBI Taxonomy" id="5741"/>
    <lineage>
        <taxon>Eukaryota</taxon>
        <taxon>Metamonada</taxon>
        <taxon>Diplomonadida</taxon>
        <taxon>Hexamitidae</taxon>
        <taxon>Giardiinae</taxon>
        <taxon>Giardia</taxon>
    </lineage>
</organism>
<keyword evidence="7" id="KW-0206">Cytoskeleton</keyword>
<dbReference type="InterPro" id="IPR003008">
    <property type="entry name" value="Tubulin_FtsZ_GTPase"/>
</dbReference>
<dbReference type="InterPro" id="IPR018316">
    <property type="entry name" value="Tubulin/FtsZ_2-layer-sand-dom"/>
</dbReference>
<keyword evidence="6 8" id="KW-0342">GTP-binding</keyword>
<evidence type="ECO:0000256" key="5">
    <source>
        <dbReference type="ARBA" id="ARBA00022741"/>
    </source>
</evidence>
<dbReference type="InterPro" id="IPR017975">
    <property type="entry name" value="Tubulin_CS"/>
</dbReference>
<dbReference type="VEuPathDB" id="GiardiaDB:GL50581_3956"/>
<evidence type="ECO:0000256" key="2">
    <source>
        <dbReference type="ARBA" id="ARBA00009636"/>
    </source>
</evidence>
<dbReference type="Proteomes" id="UP000018320">
    <property type="component" value="Unassembled WGS sequence"/>
</dbReference>
<dbReference type="Gene3D" id="3.30.1330.20">
    <property type="entry name" value="Tubulin/FtsZ, C-terminal domain"/>
    <property type="match status" value="1"/>
</dbReference>
<dbReference type="Pfam" id="PF00091">
    <property type="entry name" value="Tubulin"/>
    <property type="match status" value="1"/>
</dbReference>
<dbReference type="GO" id="GO:0031122">
    <property type="term" value="P:cytoplasmic microtubule organization"/>
    <property type="evidence" value="ECO:0007669"/>
    <property type="project" value="InterPro"/>
</dbReference>
<dbReference type="PROSITE" id="PS00227">
    <property type="entry name" value="TUBULIN"/>
    <property type="match status" value="1"/>
</dbReference>
<evidence type="ECO:0000313" key="12">
    <source>
        <dbReference type="Proteomes" id="UP000018320"/>
    </source>
</evidence>
<dbReference type="PANTHER" id="PTHR11588">
    <property type="entry name" value="TUBULIN"/>
    <property type="match status" value="1"/>
</dbReference>
<keyword evidence="4 8" id="KW-0493">Microtubule</keyword>
<evidence type="ECO:0000256" key="8">
    <source>
        <dbReference type="RuleBase" id="RU000352"/>
    </source>
</evidence>
<dbReference type="EMBL" id="AHGT01000045">
    <property type="protein sequence ID" value="ESU36542.1"/>
    <property type="molecule type" value="Genomic_DNA"/>
</dbReference>
<dbReference type="InterPro" id="IPR036525">
    <property type="entry name" value="Tubulin/FtsZ_GTPase_sf"/>
</dbReference>
<dbReference type="SUPFAM" id="SSF55307">
    <property type="entry name" value="Tubulin C-terminal domain-like"/>
    <property type="match status" value="1"/>
</dbReference>
<feature type="domain" description="Tubulin/FtsZ 2-layer sandwich" evidence="10">
    <location>
        <begin position="268"/>
        <end position="432"/>
    </location>
</feature>
<evidence type="ECO:0000256" key="3">
    <source>
        <dbReference type="ARBA" id="ARBA00022490"/>
    </source>
</evidence>
<dbReference type="GO" id="GO:0007020">
    <property type="term" value="P:microtubule nucleation"/>
    <property type="evidence" value="ECO:0007669"/>
    <property type="project" value="InterPro"/>
</dbReference>
<dbReference type="InterPro" id="IPR023123">
    <property type="entry name" value="Tubulin_C"/>
</dbReference>
<dbReference type="GO" id="GO:0005874">
    <property type="term" value="C:microtubule"/>
    <property type="evidence" value="ECO:0007669"/>
    <property type="project" value="UniProtKB-KW"/>
</dbReference>
<comment type="similarity">
    <text evidence="2 8">Belongs to the tubulin family.</text>
</comment>
<keyword evidence="5 8" id="KW-0547">Nucleotide-binding</keyword>
<evidence type="ECO:0000313" key="11">
    <source>
        <dbReference type="EMBL" id="ESU36542.1"/>
    </source>
</evidence>
<sequence>MCVYIENLRQFCNFVSAFYMPREVITIQCGQCGNQIGEVFWNRLCTEHGINPDGTLRPEAYTFNDRKDVFFYQSDDEHYVPRAILLDTEPGVISHIRNGPIKELINPENVYIDSTGGGAGNIWTKGFQCGEAGFEKIVEIIDREADGADSLAGFSLTHSIAGGTGSGMGSFLLDRLSDRYPKALLQTYSVFPNTTADIIVQPYNSILTLQRLALCADAVVVLDNTALDRIITNHIPNELLTNPFEHVNSLVSTVMAASTSTLRLPGFMSNDLLSLVSSLVPTPRLHFLMSSYTPITSSSLNVKEHTKDQEAGSGAVAGAAAGATRRQVHTDSIVQLVKRLLHPTNGMVSCGRDGKYISLLNIVQGEAESNQLYKSLQQIKEGRDVKFIDWGPSNMQMALSKRSPFTNEAHKVSGLMLANHTAIRKIFDNINNTFTQLFSKRAYLQNYIDSMVTGGEPEILEQFTDAQAVCTSLSKEYEAAESKDYLEYIGM</sequence>
<name>V6TDP9_GIAIN</name>
<dbReference type="Pfam" id="PF03953">
    <property type="entry name" value="Tubulin_C"/>
    <property type="match status" value="1"/>
</dbReference>
<protein>
    <recommendedName>
        <fullName evidence="8">Tubulin gamma chain</fullName>
    </recommendedName>
</protein>
<dbReference type="GO" id="GO:0000930">
    <property type="term" value="C:gamma-tubulin complex"/>
    <property type="evidence" value="ECO:0007669"/>
    <property type="project" value="InterPro"/>
</dbReference>
<dbReference type="VEuPathDB" id="GiardiaDB:GL50803_00114218"/>
<proteinExistence type="inferred from homology"/>
<dbReference type="CDD" id="cd02188">
    <property type="entry name" value="gamma_tubulin"/>
    <property type="match status" value="1"/>
</dbReference>
<feature type="domain" description="Tubulin/FtsZ GTPase" evidence="9">
    <location>
        <begin position="67"/>
        <end position="266"/>
    </location>
</feature>
<dbReference type="Gene3D" id="1.10.287.600">
    <property type="entry name" value="Helix hairpin bin"/>
    <property type="match status" value="1"/>
</dbReference>
<dbReference type="PRINTS" id="PR01164">
    <property type="entry name" value="GAMMATUBULIN"/>
</dbReference>
<dbReference type="SMART" id="SM00864">
    <property type="entry name" value="Tubulin"/>
    <property type="match status" value="1"/>
</dbReference>
<dbReference type="SUPFAM" id="SSF52490">
    <property type="entry name" value="Tubulin nucleotide-binding domain-like"/>
    <property type="match status" value="1"/>
</dbReference>
<evidence type="ECO:0000259" key="9">
    <source>
        <dbReference type="SMART" id="SM00864"/>
    </source>
</evidence>
<dbReference type="VEuPathDB" id="GiardiaDB:QR46_0781"/>
<gene>
    <name evidence="11" type="ORF">DHA2_114218</name>
</gene>
<keyword evidence="3" id="KW-0963">Cytoplasm</keyword>
<comment type="function">
    <text evidence="8">Tubulin is the major constituent of microtubules, protein filaments consisting of alpha- and beta-tubulin heterodimers. Gamma-tubulin is a key component of the gamma-tubulin ring complex (gTuRC) which mediates microtubule nucleation. The gTuRC regulates the minus-end nucleation of alpha-beta tubulin heterodimers that grow into microtubule protafilaments, a critical step in centrosome duplication and spindle formation.</text>
</comment>
<evidence type="ECO:0000256" key="4">
    <source>
        <dbReference type="ARBA" id="ARBA00022701"/>
    </source>
</evidence>
<dbReference type="InterPro" id="IPR000217">
    <property type="entry name" value="Tubulin"/>
</dbReference>
<comment type="subcellular location">
    <subcellularLocation>
        <location evidence="1">Cytoplasm</location>
        <location evidence="1">Cytoskeleton</location>
        <location evidence="1">Microtubule organizing center</location>
    </subcellularLocation>
</comment>
<comment type="caution">
    <text evidence="11">The sequence shown here is derived from an EMBL/GenBank/DDBJ whole genome shotgun (WGS) entry which is preliminary data.</text>
</comment>
<evidence type="ECO:0000256" key="6">
    <source>
        <dbReference type="ARBA" id="ARBA00023134"/>
    </source>
</evidence>
<dbReference type="InterPro" id="IPR037103">
    <property type="entry name" value="Tubulin/FtsZ-like_C"/>
</dbReference>
<dbReference type="Gene3D" id="3.40.50.1440">
    <property type="entry name" value="Tubulin/FtsZ, GTPase domain"/>
    <property type="match status" value="1"/>
</dbReference>
<dbReference type="AlphaFoldDB" id="V6TDP9"/>
<reference evidence="11 12" key="2">
    <citation type="journal article" date="2013" name="Genome Biol. Evol.">
        <title>Genome sequencing of Giardia lamblia genotypes A2 and B isolates (DH and GS) and comparative analysis with the genomes of genotypes A1 and E (WB and Pig).</title>
        <authorList>
            <person name="Adam R.D."/>
            <person name="Dahlstrom E.W."/>
            <person name="Martens C.A."/>
            <person name="Bruno D.P."/>
            <person name="Barbian K.D."/>
            <person name="Ricklefs S.M."/>
            <person name="Hernandez M.M."/>
            <person name="Narla N.P."/>
            <person name="Patel R.B."/>
            <person name="Porcella S.F."/>
            <person name="Nash T.E."/>
        </authorList>
    </citation>
    <scope>NUCLEOTIDE SEQUENCE [LARGE SCALE GENOMIC DNA]</scope>
    <source>
        <strain evidence="11 12">DH</strain>
    </source>
</reference>